<dbReference type="AlphaFoldDB" id="E9E9K3"/>
<dbReference type="KEGG" id="maw:19250862"/>
<name>E9E9K3_METAQ</name>
<dbReference type="SUPFAM" id="SSF56112">
    <property type="entry name" value="Protein kinase-like (PK-like)"/>
    <property type="match status" value="1"/>
</dbReference>
<dbReference type="Proteomes" id="UP000002499">
    <property type="component" value="Unassembled WGS sequence"/>
</dbReference>
<evidence type="ECO:0000313" key="2">
    <source>
        <dbReference type="Proteomes" id="UP000002499"/>
    </source>
</evidence>
<accession>E9E9K3</accession>
<gene>
    <name evidence="1" type="ORF">MAC_06551</name>
</gene>
<organism evidence="2">
    <name type="scientific">Metarhizium acridum (strain CQMa 102)</name>
    <dbReference type="NCBI Taxonomy" id="655827"/>
    <lineage>
        <taxon>Eukaryota</taxon>
        <taxon>Fungi</taxon>
        <taxon>Dikarya</taxon>
        <taxon>Ascomycota</taxon>
        <taxon>Pezizomycotina</taxon>
        <taxon>Sordariomycetes</taxon>
        <taxon>Hypocreomycetidae</taxon>
        <taxon>Hypocreales</taxon>
        <taxon>Clavicipitaceae</taxon>
        <taxon>Metarhizium</taxon>
    </lineage>
</organism>
<keyword evidence="2" id="KW-1185">Reference proteome</keyword>
<protein>
    <recommendedName>
        <fullName evidence="3">Aminoglycoside phosphotransferase domain-containing protein</fullName>
    </recommendedName>
</protein>
<sequence>MLENEGVTSGIPRQRIYAAIEPYISDLLSLQDNKILHQPNAIHDREDGESQLAALTALRAIMHRFIRPEYREGPFCLTLTDLHQSNIFVDEQWNIQSIIDLEWTYAKPIEMQVLPYWLTSRAVDGFYDADAVAEYDAIVDEYLSIYAAEEKRHSGVTTEASLKRHVWKSGSFWYFHAVSVPKGMYNLFNRHIQPLFNKEHSELSIFDEVFFWYWGENATETIRTKLQDKEEYLQRVTEAFGCQMEPLQSSPSARPDVSGLNASIKYFDPGAVAGNVQH</sequence>
<dbReference type="GeneID" id="19250862"/>
<dbReference type="HOGENOM" id="CLU_025005_0_3_1"/>
<evidence type="ECO:0000313" key="1">
    <source>
        <dbReference type="EMBL" id="EFY87443.1"/>
    </source>
</evidence>
<evidence type="ECO:0008006" key="3">
    <source>
        <dbReference type="Google" id="ProtNLM"/>
    </source>
</evidence>
<reference evidence="1 2" key="1">
    <citation type="journal article" date="2011" name="PLoS Genet.">
        <title>Genome sequencing and comparative transcriptomics of the model entomopathogenic fungi Metarhizium anisopliae and M. acridum.</title>
        <authorList>
            <person name="Gao Q."/>
            <person name="Jin K."/>
            <person name="Ying S.H."/>
            <person name="Zhang Y."/>
            <person name="Xiao G."/>
            <person name="Shang Y."/>
            <person name="Duan Z."/>
            <person name="Hu X."/>
            <person name="Xie X.Q."/>
            <person name="Zhou G."/>
            <person name="Peng G."/>
            <person name="Luo Z."/>
            <person name="Huang W."/>
            <person name="Wang B."/>
            <person name="Fang W."/>
            <person name="Wang S."/>
            <person name="Zhong Y."/>
            <person name="Ma L.J."/>
            <person name="St Leger R.J."/>
            <person name="Zhao G.P."/>
            <person name="Pei Y."/>
            <person name="Feng M.G."/>
            <person name="Xia Y."/>
            <person name="Wang C."/>
        </authorList>
    </citation>
    <scope>NUCLEOTIDE SEQUENCE [LARGE SCALE GENOMIC DNA]</scope>
    <source>
        <strain evidence="1 2">CQMa 102</strain>
    </source>
</reference>
<dbReference type="InParanoid" id="E9E9K3"/>
<dbReference type="OMA" id="ARCPRHE"/>
<dbReference type="EMBL" id="GL698527">
    <property type="protein sequence ID" value="EFY87443.1"/>
    <property type="molecule type" value="Genomic_DNA"/>
</dbReference>
<proteinExistence type="predicted"/>
<dbReference type="InterPro" id="IPR011009">
    <property type="entry name" value="Kinase-like_dom_sf"/>
</dbReference>
<dbReference type="OrthoDB" id="3645574at2759"/>